<comment type="similarity">
    <text evidence="1">Belongs to the HIBADH-related family.</text>
</comment>
<evidence type="ECO:0000256" key="3">
    <source>
        <dbReference type="ARBA" id="ARBA00023027"/>
    </source>
</evidence>
<feature type="active site" evidence="4">
    <location>
        <position position="169"/>
    </location>
</feature>
<dbReference type="PIRSF" id="PIRSF000103">
    <property type="entry name" value="HIBADH"/>
    <property type="match status" value="1"/>
</dbReference>
<dbReference type="PANTHER" id="PTHR22981">
    <property type="entry name" value="3-HYDROXYISOBUTYRATE DEHYDROGENASE-RELATED"/>
    <property type="match status" value="1"/>
</dbReference>
<dbReference type="EMBL" id="JAAXOT010000013">
    <property type="protein sequence ID" value="NKY59095.1"/>
    <property type="molecule type" value="Genomic_DNA"/>
</dbReference>
<dbReference type="Gene3D" id="1.10.1040.10">
    <property type="entry name" value="N-(1-d-carboxylethyl)-l-norvaline Dehydrogenase, domain 2"/>
    <property type="match status" value="1"/>
</dbReference>
<dbReference type="InterPro" id="IPR036291">
    <property type="entry name" value="NAD(P)-bd_dom_sf"/>
</dbReference>
<dbReference type="GO" id="GO:0050661">
    <property type="term" value="F:NADP binding"/>
    <property type="evidence" value="ECO:0007669"/>
    <property type="project" value="InterPro"/>
</dbReference>
<dbReference type="Proteomes" id="UP000570678">
    <property type="component" value="Unassembled WGS sequence"/>
</dbReference>
<dbReference type="Pfam" id="PF14833">
    <property type="entry name" value="NAD_binding_11"/>
    <property type="match status" value="1"/>
</dbReference>
<name>A0A846YJL2_9NOCA</name>
<evidence type="ECO:0000313" key="7">
    <source>
        <dbReference type="EMBL" id="NKY59095.1"/>
    </source>
</evidence>
<dbReference type="Gene3D" id="3.40.50.720">
    <property type="entry name" value="NAD(P)-binding Rossmann-like Domain"/>
    <property type="match status" value="1"/>
</dbReference>
<evidence type="ECO:0000313" key="8">
    <source>
        <dbReference type="Proteomes" id="UP000570678"/>
    </source>
</evidence>
<evidence type="ECO:0000259" key="6">
    <source>
        <dbReference type="Pfam" id="PF14833"/>
    </source>
</evidence>
<dbReference type="GO" id="GO:0016616">
    <property type="term" value="F:oxidoreductase activity, acting on the CH-OH group of donors, NAD or NADP as acceptor"/>
    <property type="evidence" value="ECO:0007669"/>
    <property type="project" value="TreeGrafter"/>
</dbReference>
<dbReference type="GO" id="GO:0016054">
    <property type="term" value="P:organic acid catabolic process"/>
    <property type="evidence" value="ECO:0007669"/>
    <property type="project" value="UniProtKB-ARBA"/>
</dbReference>
<dbReference type="Pfam" id="PF03446">
    <property type="entry name" value="NAD_binding_2"/>
    <property type="match status" value="1"/>
</dbReference>
<accession>A0A846YJL2</accession>
<dbReference type="PANTHER" id="PTHR22981:SF7">
    <property type="entry name" value="3-HYDROXYISOBUTYRATE DEHYDROGENASE, MITOCHONDRIAL"/>
    <property type="match status" value="1"/>
</dbReference>
<organism evidence="7 8">
    <name type="scientific">Nocardia flavorosea</name>
    <dbReference type="NCBI Taxonomy" id="53429"/>
    <lineage>
        <taxon>Bacteria</taxon>
        <taxon>Bacillati</taxon>
        <taxon>Actinomycetota</taxon>
        <taxon>Actinomycetes</taxon>
        <taxon>Mycobacteriales</taxon>
        <taxon>Nocardiaceae</taxon>
        <taxon>Nocardia</taxon>
    </lineage>
</organism>
<dbReference type="InterPro" id="IPR015815">
    <property type="entry name" value="HIBADH-related"/>
</dbReference>
<evidence type="ECO:0000256" key="4">
    <source>
        <dbReference type="PIRSR" id="PIRSR000103-1"/>
    </source>
</evidence>
<dbReference type="SUPFAM" id="SSF51735">
    <property type="entry name" value="NAD(P)-binding Rossmann-fold domains"/>
    <property type="match status" value="1"/>
</dbReference>
<evidence type="ECO:0000259" key="5">
    <source>
        <dbReference type="Pfam" id="PF03446"/>
    </source>
</evidence>
<keyword evidence="8" id="KW-1185">Reference proteome</keyword>
<feature type="domain" description="6-phosphogluconate dehydrogenase NADP-binding" evidence="5">
    <location>
        <begin position="2"/>
        <end position="154"/>
    </location>
</feature>
<protein>
    <submittedName>
        <fullName evidence="7">NAD(P)-dependent oxidoreductase</fullName>
    </submittedName>
</protein>
<dbReference type="InterPro" id="IPR008927">
    <property type="entry name" value="6-PGluconate_DH-like_C_sf"/>
</dbReference>
<evidence type="ECO:0000256" key="2">
    <source>
        <dbReference type="ARBA" id="ARBA00023002"/>
    </source>
</evidence>
<keyword evidence="2" id="KW-0560">Oxidoreductase</keyword>
<dbReference type="InterPro" id="IPR013328">
    <property type="entry name" value="6PGD_dom2"/>
</dbReference>
<dbReference type="AlphaFoldDB" id="A0A846YJL2"/>
<dbReference type="InterPro" id="IPR006115">
    <property type="entry name" value="6PGDH_NADP-bd"/>
</dbReference>
<sequence>MDIGLIGLGNMGFPMAARLRETGHRLVVFDARAESIDRAVALGAAAATSPADVADRAETVLTSLPTPQAALEVATGGEGIIHGSRVRRVVELSTIGPHTARQLSTLLADRGIAMLDCPVSGGVAGARHGTLALMASGPADEYAAATPLLETLGRPYLVATEPGAGQTMKLINNLMAAATLAVTAEVMVMGVKAGLDPSVMIDVLNAGSGATHASRDKFPRSVLPRTFDFGFATGLMTKDVRLYLEEAAKLGTPTELAETVARSWEATTESEGPDSDFTSIVKPFEASAGVIVDGRHDRHA</sequence>
<comment type="caution">
    <text evidence="7">The sequence shown here is derived from an EMBL/GenBank/DDBJ whole genome shotgun (WGS) entry which is preliminary data.</text>
</comment>
<dbReference type="RefSeq" id="WP_062975843.1">
    <property type="nucleotide sequence ID" value="NZ_JAAXOT010000013.1"/>
</dbReference>
<dbReference type="InterPro" id="IPR029154">
    <property type="entry name" value="HIBADH-like_NADP-bd"/>
</dbReference>
<gene>
    <name evidence="7" type="ORF">HGA15_23665</name>
</gene>
<evidence type="ECO:0000256" key="1">
    <source>
        <dbReference type="ARBA" id="ARBA00009080"/>
    </source>
</evidence>
<proteinExistence type="inferred from homology"/>
<dbReference type="GO" id="GO:0051287">
    <property type="term" value="F:NAD binding"/>
    <property type="evidence" value="ECO:0007669"/>
    <property type="project" value="InterPro"/>
</dbReference>
<reference evidence="7 8" key="1">
    <citation type="submission" date="2020-04" db="EMBL/GenBank/DDBJ databases">
        <title>MicrobeNet Type strains.</title>
        <authorList>
            <person name="Nicholson A.C."/>
        </authorList>
    </citation>
    <scope>NUCLEOTIDE SEQUENCE [LARGE SCALE GENOMIC DNA]</scope>
    <source>
        <strain evidence="7 8">JCM 3332</strain>
    </source>
</reference>
<feature type="domain" description="3-hydroxyisobutyrate dehydrogenase-like NAD-binding" evidence="6">
    <location>
        <begin position="163"/>
        <end position="283"/>
    </location>
</feature>
<dbReference type="SUPFAM" id="SSF48179">
    <property type="entry name" value="6-phosphogluconate dehydrogenase C-terminal domain-like"/>
    <property type="match status" value="1"/>
</dbReference>
<keyword evidence="3" id="KW-0520">NAD</keyword>
<dbReference type="PROSITE" id="PS00895">
    <property type="entry name" value="3_HYDROXYISOBUT_DH"/>
    <property type="match status" value="1"/>
</dbReference>
<dbReference type="InterPro" id="IPR002204">
    <property type="entry name" value="3-OH-isobutyrate_DH-rel_CS"/>
</dbReference>